<organism evidence="2 3">
    <name type="scientific">Tepidamorphus gemmatus</name>
    <dbReference type="NCBI Taxonomy" id="747076"/>
    <lineage>
        <taxon>Bacteria</taxon>
        <taxon>Pseudomonadati</taxon>
        <taxon>Pseudomonadota</taxon>
        <taxon>Alphaproteobacteria</taxon>
        <taxon>Hyphomicrobiales</taxon>
        <taxon>Tepidamorphaceae</taxon>
        <taxon>Tepidamorphus</taxon>
    </lineage>
</organism>
<dbReference type="GO" id="GO:0003677">
    <property type="term" value="F:DNA binding"/>
    <property type="evidence" value="ECO:0007669"/>
    <property type="project" value="UniProtKB-KW"/>
</dbReference>
<dbReference type="InterPro" id="IPR000835">
    <property type="entry name" value="HTH_MarR-typ"/>
</dbReference>
<dbReference type="PROSITE" id="PS50995">
    <property type="entry name" value="HTH_MARR_2"/>
    <property type="match status" value="1"/>
</dbReference>
<dbReference type="AlphaFoldDB" id="A0A4R3MF98"/>
<protein>
    <submittedName>
        <fullName evidence="2">DNA-binding MarR family transcriptional regulator</fullName>
    </submittedName>
</protein>
<dbReference type="Pfam" id="PF12802">
    <property type="entry name" value="MarR_2"/>
    <property type="match status" value="1"/>
</dbReference>
<dbReference type="PANTHER" id="PTHR33164:SF57">
    <property type="entry name" value="MARR-FAMILY TRANSCRIPTIONAL REGULATOR"/>
    <property type="match status" value="1"/>
</dbReference>
<dbReference type="GO" id="GO:0006950">
    <property type="term" value="P:response to stress"/>
    <property type="evidence" value="ECO:0007669"/>
    <property type="project" value="TreeGrafter"/>
</dbReference>
<keyword evidence="2" id="KW-0238">DNA-binding</keyword>
<name>A0A4R3MF98_9HYPH</name>
<dbReference type="InterPro" id="IPR036388">
    <property type="entry name" value="WH-like_DNA-bd_sf"/>
</dbReference>
<dbReference type="SUPFAM" id="SSF46785">
    <property type="entry name" value="Winged helix' DNA-binding domain"/>
    <property type="match status" value="1"/>
</dbReference>
<dbReference type="PANTHER" id="PTHR33164">
    <property type="entry name" value="TRANSCRIPTIONAL REGULATOR, MARR FAMILY"/>
    <property type="match status" value="1"/>
</dbReference>
<dbReference type="Proteomes" id="UP000295678">
    <property type="component" value="Unassembled WGS sequence"/>
</dbReference>
<evidence type="ECO:0000259" key="1">
    <source>
        <dbReference type="PROSITE" id="PS50995"/>
    </source>
</evidence>
<dbReference type="SMART" id="SM00347">
    <property type="entry name" value="HTH_MARR"/>
    <property type="match status" value="1"/>
</dbReference>
<accession>A0A4R3MF98</accession>
<dbReference type="EMBL" id="SMAK01000003">
    <property type="protein sequence ID" value="TCT11743.1"/>
    <property type="molecule type" value="Genomic_DNA"/>
</dbReference>
<evidence type="ECO:0000313" key="3">
    <source>
        <dbReference type="Proteomes" id="UP000295678"/>
    </source>
</evidence>
<proteinExistence type="predicted"/>
<dbReference type="PRINTS" id="PR00598">
    <property type="entry name" value="HTHMARR"/>
</dbReference>
<evidence type="ECO:0000313" key="2">
    <source>
        <dbReference type="EMBL" id="TCT11743.1"/>
    </source>
</evidence>
<dbReference type="InterPro" id="IPR036390">
    <property type="entry name" value="WH_DNA-bd_sf"/>
</dbReference>
<gene>
    <name evidence="2" type="ORF">EDC22_10353</name>
</gene>
<sequence length="167" mass="18021">MADSGGQGGRARRADVLRLEAFLPYRLMMLAEQVSQSLARIYGRRHHLANPEWRVLAALGQHGRMTATEIGRHSRMHKTKVSRAVAELERRGLLVRTTSDVDLRVLHLALTEAGRAVYDDIVPLAVTFAADLAADLSPEDAAALDRILATLMQQASAGEAAGGDAAS</sequence>
<dbReference type="RefSeq" id="WP_132805659.1">
    <property type="nucleotide sequence ID" value="NZ_SMAK01000003.1"/>
</dbReference>
<dbReference type="OrthoDB" id="8906692at2"/>
<comment type="caution">
    <text evidence="2">The sequence shown here is derived from an EMBL/GenBank/DDBJ whole genome shotgun (WGS) entry which is preliminary data.</text>
</comment>
<dbReference type="GO" id="GO:0003700">
    <property type="term" value="F:DNA-binding transcription factor activity"/>
    <property type="evidence" value="ECO:0007669"/>
    <property type="project" value="InterPro"/>
</dbReference>
<feature type="domain" description="HTH marR-type" evidence="1">
    <location>
        <begin position="20"/>
        <end position="153"/>
    </location>
</feature>
<dbReference type="InterPro" id="IPR039422">
    <property type="entry name" value="MarR/SlyA-like"/>
</dbReference>
<dbReference type="Gene3D" id="1.10.10.10">
    <property type="entry name" value="Winged helix-like DNA-binding domain superfamily/Winged helix DNA-binding domain"/>
    <property type="match status" value="1"/>
</dbReference>
<keyword evidence="3" id="KW-1185">Reference proteome</keyword>
<reference evidence="2 3" key="1">
    <citation type="submission" date="2019-03" db="EMBL/GenBank/DDBJ databases">
        <title>Genomic Encyclopedia of Type Strains, Phase IV (KMG-IV): sequencing the most valuable type-strain genomes for metagenomic binning, comparative biology and taxonomic classification.</title>
        <authorList>
            <person name="Goeker M."/>
        </authorList>
    </citation>
    <scope>NUCLEOTIDE SEQUENCE [LARGE SCALE GENOMIC DNA]</scope>
    <source>
        <strain evidence="2 3">DSM 19345</strain>
    </source>
</reference>